<sequence>MTKKKGFALILLFSLTVAVIWFGMDYQKNQKAQLLDPTGNEASANSSTKKESSADTGGQLEDFEKKREKLSVLDYLTYLTLKKQAATVSFYGDISENETWPTAVENYIMEQTNQNVSVHRVPFPDFDSYRLLEENAAATLSEEPSDIVFFQLPVYGDQVRDISLADSGSYLSEAYEAIKKALPEALVIFVTPNPSSIRQGDFNSRTLDYTSYLDQAITIAAENAIPLFDLHAEYEAELETNNLDLSDTLADDAKQLNAQGAEIYSKLFIEQLNAPIDTTSGL</sequence>
<dbReference type="Proteomes" id="UP001597285">
    <property type="component" value="Unassembled WGS sequence"/>
</dbReference>
<feature type="region of interest" description="Disordered" evidence="1">
    <location>
        <begin position="36"/>
        <end position="60"/>
    </location>
</feature>
<name>A0ABW4NQ24_9LACT</name>
<evidence type="ECO:0000313" key="3">
    <source>
        <dbReference type="Proteomes" id="UP001597285"/>
    </source>
</evidence>
<proteinExistence type="predicted"/>
<accession>A0ABW4NQ24</accession>
<protein>
    <submittedName>
        <fullName evidence="2">SGNH/GDSL hydrolase family protein</fullName>
    </submittedName>
</protein>
<dbReference type="SUPFAM" id="SSF52266">
    <property type="entry name" value="SGNH hydrolase"/>
    <property type="match status" value="1"/>
</dbReference>
<dbReference type="InterPro" id="IPR036514">
    <property type="entry name" value="SGNH_hydro_sf"/>
</dbReference>
<keyword evidence="3" id="KW-1185">Reference proteome</keyword>
<gene>
    <name evidence="2" type="ORF">ACFSBK_11825</name>
</gene>
<evidence type="ECO:0000256" key="1">
    <source>
        <dbReference type="SAM" id="MobiDB-lite"/>
    </source>
</evidence>
<comment type="caution">
    <text evidence="2">The sequence shown here is derived from an EMBL/GenBank/DDBJ whole genome shotgun (WGS) entry which is preliminary data.</text>
</comment>
<dbReference type="Gene3D" id="3.40.50.1110">
    <property type="entry name" value="SGNH hydrolase"/>
    <property type="match status" value="1"/>
</dbReference>
<dbReference type="EMBL" id="JBHUFF010000022">
    <property type="protein sequence ID" value="MFD1800538.1"/>
    <property type="molecule type" value="Genomic_DNA"/>
</dbReference>
<reference evidence="3" key="1">
    <citation type="journal article" date="2019" name="Int. J. Syst. Evol. Microbiol.">
        <title>The Global Catalogue of Microorganisms (GCM) 10K type strain sequencing project: providing services to taxonomists for standard genome sequencing and annotation.</title>
        <authorList>
            <consortium name="The Broad Institute Genomics Platform"/>
            <consortium name="The Broad Institute Genome Sequencing Center for Infectious Disease"/>
            <person name="Wu L."/>
            <person name="Ma J."/>
        </authorList>
    </citation>
    <scope>NUCLEOTIDE SEQUENCE [LARGE SCALE GENOMIC DNA]</scope>
    <source>
        <strain evidence="3">KCTC 42143</strain>
    </source>
</reference>
<dbReference type="GO" id="GO:0016787">
    <property type="term" value="F:hydrolase activity"/>
    <property type="evidence" value="ECO:0007669"/>
    <property type="project" value="UniProtKB-KW"/>
</dbReference>
<evidence type="ECO:0000313" key="2">
    <source>
        <dbReference type="EMBL" id="MFD1800538.1"/>
    </source>
</evidence>
<keyword evidence="2" id="KW-0378">Hydrolase</keyword>
<organism evidence="2 3">
    <name type="scientific">Carnobacterium antarcticum</name>
    <dbReference type="NCBI Taxonomy" id="2126436"/>
    <lineage>
        <taxon>Bacteria</taxon>
        <taxon>Bacillati</taxon>
        <taxon>Bacillota</taxon>
        <taxon>Bacilli</taxon>
        <taxon>Lactobacillales</taxon>
        <taxon>Carnobacteriaceae</taxon>
        <taxon>Carnobacterium</taxon>
    </lineage>
</organism>
<dbReference type="RefSeq" id="WP_058918706.1">
    <property type="nucleotide sequence ID" value="NZ_JBHSQC010000002.1"/>
</dbReference>